<accession>A0A382R4X4</accession>
<dbReference type="PROSITE" id="PS50263">
    <property type="entry name" value="CN_HYDROLASE"/>
    <property type="match status" value="1"/>
</dbReference>
<evidence type="ECO:0000259" key="1">
    <source>
        <dbReference type="PROSITE" id="PS50263"/>
    </source>
</evidence>
<dbReference type="SUPFAM" id="SSF56317">
    <property type="entry name" value="Carbon-nitrogen hydrolase"/>
    <property type="match status" value="1"/>
</dbReference>
<dbReference type="InterPro" id="IPR003010">
    <property type="entry name" value="C-N_Hydrolase"/>
</dbReference>
<dbReference type="EMBL" id="UINC01118844">
    <property type="protein sequence ID" value="SVC92247.1"/>
    <property type="molecule type" value="Genomic_DNA"/>
</dbReference>
<proteinExistence type="predicted"/>
<gene>
    <name evidence="2" type="ORF">METZ01_LOCUS345101</name>
</gene>
<reference evidence="2" key="1">
    <citation type="submission" date="2018-05" db="EMBL/GenBank/DDBJ databases">
        <authorList>
            <person name="Lanie J.A."/>
            <person name="Ng W.-L."/>
            <person name="Kazmierczak K.M."/>
            <person name="Andrzejewski T.M."/>
            <person name="Davidsen T.M."/>
            <person name="Wayne K.J."/>
            <person name="Tettelin H."/>
            <person name="Glass J.I."/>
            <person name="Rusch D."/>
            <person name="Podicherti R."/>
            <person name="Tsui H.-C.T."/>
            <person name="Winkler M.E."/>
        </authorList>
    </citation>
    <scope>NUCLEOTIDE SEQUENCE</scope>
</reference>
<protein>
    <recommendedName>
        <fullName evidence="1">CN hydrolase domain-containing protein</fullName>
    </recommendedName>
</protein>
<feature type="domain" description="CN hydrolase" evidence="1">
    <location>
        <begin position="6"/>
        <end position="55"/>
    </location>
</feature>
<dbReference type="Gene3D" id="3.60.110.10">
    <property type="entry name" value="Carbon-nitrogen hydrolase"/>
    <property type="match status" value="1"/>
</dbReference>
<dbReference type="AlphaFoldDB" id="A0A382R4X4"/>
<name>A0A382R4X4_9ZZZZ</name>
<evidence type="ECO:0000313" key="2">
    <source>
        <dbReference type="EMBL" id="SVC92247.1"/>
    </source>
</evidence>
<dbReference type="InterPro" id="IPR036526">
    <property type="entry name" value="C-N_Hydrolase_sf"/>
</dbReference>
<sequence length="55" mass="5841">MTARPMTVSAIQITSDDGAKAATVEKMLDFLDVAGRRGSELVVLPEVWTGLGFST</sequence>
<feature type="non-terminal residue" evidence="2">
    <location>
        <position position="55"/>
    </location>
</feature>
<dbReference type="Pfam" id="PF00795">
    <property type="entry name" value="CN_hydrolase"/>
    <property type="match status" value="1"/>
</dbReference>
<organism evidence="2">
    <name type="scientific">marine metagenome</name>
    <dbReference type="NCBI Taxonomy" id="408172"/>
    <lineage>
        <taxon>unclassified sequences</taxon>
        <taxon>metagenomes</taxon>
        <taxon>ecological metagenomes</taxon>
    </lineage>
</organism>